<feature type="domain" description="Acyltransferase 3" evidence="2">
    <location>
        <begin position="12"/>
        <end position="337"/>
    </location>
</feature>
<keyword evidence="1" id="KW-0472">Membrane</keyword>
<feature type="transmembrane region" description="Helical" evidence="1">
    <location>
        <begin position="9"/>
        <end position="29"/>
    </location>
</feature>
<keyword evidence="3" id="KW-0808">Transferase</keyword>
<evidence type="ECO:0000256" key="1">
    <source>
        <dbReference type="SAM" id="Phobius"/>
    </source>
</evidence>
<feature type="transmembrane region" description="Helical" evidence="1">
    <location>
        <begin position="287"/>
        <end position="307"/>
    </location>
</feature>
<dbReference type="GO" id="GO:0016746">
    <property type="term" value="F:acyltransferase activity"/>
    <property type="evidence" value="ECO:0007669"/>
    <property type="project" value="UniProtKB-KW"/>
</dbReference>
<reference evidence="3 4" key="1">
    <citation type="submission" date="2024-07" db="EMBL/GenBank/DDBJ databases">
        <title>Uliginosibacterium flavum JJ3220;KACC:17644.</title>
        <authorList>
            <person name="Kim M.K."/>
        </authorList>
    </citation>
    <scope>NUCLEOTIDE SEQUENCE [LARGE SCALE GENOMIC DNA]</scope>
    <source>
        <strain evidence="3 4">KACC:17644</strain>
    </source>
</reference>
<sequence length="359" mass="40080">MANKNGDRFFVLDGLRGMAALAVVFYHAVEPFDVPWKFPNTPLAVDFFFMLSAFVIAHAYSARLASGMKWQQFMLIRWLRLFPLHALGLLFGLLVFGMKVIKQSVGVPLELWSGLALNLFFIPSPVELAEGWGSIFPLNVPAWSLFFEWAANVVWVLLLVRFPARRLLWVTMVLAFIYAGAIFMKGAPLGGMETSSFPEGFLRVALPFLIGLLLWSFREKMRVFGAGAWRAGLLSASLLALLLLGPGEAGWLWSVYVLLAVLLIFPLLVVSGAGVQVSGRLAACFEWLGYVSYALYVTHYPIVKVFSNFARTHELNAGAIYLLAGFEVLVCLFVAYCASVLVDEPVRRLLSRFLFFRKS</sequence>
<dbReference type="InterPro" id="IPR002656">
    <property type="entry name" value="Acyl_transf_3_dom"/>
</dbReference>
<feature type="transmembrane region" description="Helical" evidence="1">
    <location>
        <begin position="319"/>
        <end position="342"/>
    </location>
</feature>
<feature type="transmembrane region" description="Helical" evidence="1">
    <location>
        <begin position="167"/>
        <end position="188"/>
    </location>
</feature>
<dbReference type="RefSeq" id="WP_354602347.1">
    <property type="nucleotide sequence ID" value="NZ_JBEWZI010000023.1"/>
</dbReference>
<keyword evidence="1" id="KW-1133">Transmembrane helix</keyword>
<evidence type="ECO:0000313" key="4">
    <source>
        <dbReference type="Proteomes" id="UP001549691"/>
    </source>
</evidence>
<accession>A0ABV2TPN8</accession>
<feature type="transmembrane region" description="Helical" evidence="1">
    <location>
        <begin position="140"/>
        <end position="160"/>
    </location>
</feature>
<protein>
    <submittedName>
        <fullName evidence="3">Acyltransferase</fullName>
        <ecNumber evidence="3">2.3.-.-</ecNumber>
    </submittedName>
</protein>
<dbReference type="Proteomes" id="UP001549691">
    <property type="component" value="Unassembled WGS sequence"/>
</dbReference>
<name>A0ABV2TPN8_9RHOO</name>
<feature type="transmembrane region" description="Helical" evidence="1">
    <location>
        <begin position="81"/>
        <end position="101"/>
    </location>
</feature>
<evidence type="ECO:0000313" key="3">
    <source>
        <dbReference type="EMBL" id="MET7015889.1"/>
    </source>
</evidence>
<feature type="transmembrane region" description="Helical" evidence="1">
    <location>
        <begin position="200"/>
        <end position="217"/>
    </location>
</feature>
<dbReference type="PANTHER" id="PTHR23028">
    <property type="entry name" value="ACETYLTRANSFERASE"/>
    <property type="match status" value="1"/>
</dbReference>
<dbReference type="PANTHER" id="PTHR23028:SF134">
    <property type="entry name" value="PUTATIVE (AFU_ORTHOLOGUE AFUA_4G08520)-RELATED"/>
    <property type="match status" value="1"/>
</dbReference>
<feature type="transmembrane region" description="Helical" evidence="1">
    <location>
        <begin position="251"/>
        <end position="275"/>
    </location>
</feature>
<comment type="caution">
    <text evidence="3">The sequence shown here is derived from an EMBL/GenBank/DDBJ whole genome shotgun (WGS) entry which is preliminary data.</text>
</comment>
<gene>
    <name evidence="3" type="ORF">ABXR19_16985</name>
</gene>
<proteinExistence type="predicted"/>
<feature type="transmembrane region" description="Helical" evidence="1">
    <location>
        <begin position="224"/>
        <end position="245"/>
    </location>
</feature>
<organism evidence="3 4">
    <name type="scientific">Uliginosibacterium flavum</name>
    <dbReference type="NCBI Taxonomy" id="1396831"/>
    <lineage>
        <taxon>Bacteria</taxon>
        <taxon>Pseudomonadati</taxon>
        <taxon>Pseudomonadota</taxon>
        <taxon>Betaproteobacteria</taxon>
        <taxon>Rhodocyclales</taxon>
        <taxon>Zoogloeaceae</taxon>
        <taxon>Uliginosibacterium</taxon>
    </lineage>
</organism>
<dbReference type="Pfam" id="PF01757">
    <property type="entry name" value="Acyl_transf_3"/>
    <property type="match status" value="1"/>
</dbReference>
<keyword evidence="4" id="KW-1185">Reference proteome</keyword>
<keyword evidence="1" id="KW-0812">Transmembrane</keyword>
<keyword evidence="3" id="KW-0012">Acyltransferase</keyword>
<dbReference type="EC" id="2.3.-.-" evidence="3"/>
<dbReference type="EMBL" id="JBEWZI010000023">
    <property type="protein sequence ID" value="MET7015889.1"/>
    <property type="molecule type" value="Genomic_DNA"/>
</dbReference>
<evidence type="ECO:0000259" key="2">
    <source>
        <dbReference type="Pfam" id="PF01757"/>
    </source>
</evidence>
<feature type="transmembrane region" description="Helical" evidence="1">
    <location>
        <begin position="41"/>
        <end position="60"/>
    </location>
</feature>
<dbReference type="InterPro" id="IPR050879">
    <property type="entry name" value="Acyltransferase_3"/>
</dbReference>